<proteinExistence type="predicted"/>
<feature type="non-terminal residue" evidence="1">
    <location>
        <position position="1"/>
    </location>
</feature>
<dbReference type="Proteomes" id="UP000663842">
    <property type="component" value="Unassembled WGS sequence"/>
</dbReference>
<gene>
    <name evidence="1" type="ORF">UXM345_LOCUS36401</name>
</gene>
<sequence length="281" mass="32738">RDIKIPSIQTSAENITPRSEIEEFEDNICQQKIEIVPIFADRFQEHLENLELKQKSLTELNNDPNSKLNQQCKAILEKLPTQHCYEDGYIDPKKIPWDTLLFQGHYAVTPETNKMGDIMSKEDIQEIHTFFKDNDLDFLKLPKIFQKACLQINPPPHVNNFTKVEETIPKAINLRAKPIHIGYSLLKKIKFIDGANSFKLRNNIDETDTNCQVFRYANQIEAVPDLEFLKQGNKLWDVIEELEETKESIVWHRPYDNKILPVVSDDFMINVLITAHKDAHK</sequence>
<evidence type="ECO:0000313" key="1">
    <source>
        <dbReference type="EMBL" id="CAF4359102.1"/>
    </source>
</evidence>
<reference evidence="1" key="1">
    <citation type="submission" date="2021-02" db="EMBL/GenBank/DDBJ databases">
        <authorList>
            <person name="Nowell W R."/>
        </authorList>
    </citation>
    <scope>NUCLEOTIDE SEQUENCE</scope>
</reference>
<organism evidence="1 2">
    <name type="scientific">Rotaria magnacalcarata</name>
    <dbReference type="NCBI Taxonomy" id="392030"/>
    <lineage>
        <taxon>Eukaryota</taxon>
        <taxon>Metazoa</taxon>
        <taxon>Spiralia</taxon>
        <taxon>Gnathifera</taxon>
        <taxon>Rotifera</taxon>
        <taxon>Eurotatoria</taxon>
        <taxon>Bdelloidea</taxon>
        <taxon>Philodinida</taxon>
        <taxon>Philodinidae</taxon>
        <taxon>Rotaria</taxon>
    </lineage>
</organism>
<name>A0A820LLS2_9BILA</name>
<dbReference type="AlphaFoldDB" id="A0A820LLS2"/>
<evidence type="ECO:0000313" key="2">
    <source>
        <dbReference type="Proteomes" id="UP000663842"/>
    </source>
</evidence>
<protein>
    <submittedName>
        <fullName evidence="1">Uncharacterized protein</fullName>
    </submittedName>
</protein>
<accession>A0A820LLS2</accession>
<feature type="non-terminal residue" evidence="1">
    <location>
        <position position="281"/>
    </location>
</feature>
<dbReference type="EMBL" id="CAJOBF010016990">
    <property type="protein sequence ID" value="CAF4359102.1"/>
    <property type="molecule type" value="Genomic_DNA"/>
</dbReference>
<comment type="caution">
    <text evidence="1">The sequence shown here is derived from an EMBL/GenBank/DDBJ whole genome shotgun (WGS) entry which is preliminary data.</text>
</comment>